<dbReference type="Proteomes" id="UP001529510">
    <property type="component" value="Unassembled WGS sequence"/>
</dbReference>
<organism evidence="2 3">
    <name type="scientific">Cirrhinus mrigala</name>
    <name type="common">Mrigala</name>
    <dbReference type="NCBI Taxonomy" id="683832"/>
    <lineage>
        <taxon>Eukaryota</taxon>
        <taxon>Metazoa</taxon>
        <taxon>Chordata</taxon>
        <taxon>Craniata</taxon>
        <taxon>Vertebrata</taxon>
        <taxon>Euteleostomi</taxon>
        <taxon>Actinopterygii</taxon>
        <taxon>Neopterygii</taxon>
        <taxon>Teleostei</taxon>
        <taxon>Ostariophysi</taxon>
        <taxon>Cypriniformes</taxon>
        <taxon>Cyprinidae</taxon>
        <taxon>Labeoninae</taxon>
        <taxon>Labeonini</taxon>
        <taxon>Cirrhinus</taxon>
    </lineage>
</organism>
<proteinExistence type="predicted"/>
<protein>
    <submittedName>
        <fullName evidence="2">Uncharacterized protein</fullName>
    </submittedName>
</protein>
<gene>
    <name evidence="2" type="ORF">M9458_056201</name>
</gene>
<evidence type="ECO:0000313" key="3">
    <source>
        <dbReference type="Proteomes" id="UP001529510"/>
    </source>
</evidence>
<feature type="non-terminal residue" evidence="2">
    <location>
        <position position="51"/>
    </location>
</feature>
<reference evidence="2 3" key="1">
    <citation type="submission" date="2024-05" db="EMBL/GenBank/DDBJ databases">
        <title>Genome sequencing and assembly of Indian major carp, Cirrhinus mrigala (Hamilton, 1822).</title>
        <authorList>
            <person name="Mohindra V."/>
            <person name="Chowdhury L.M."/>
            <person name="Lal K."/>
            <person name="Jena J.K."/>
        </authorList>
    </citation>
    <scope>NUCLEOTIDE SEQUENCE [LARGE SCALE GENOMIC DNA]</scope>
    <source>
        <strain evidence="2">CM1030</strain>
        <tissue evidence="2">Blood</tissue>
    </source>
</reference>
<feature type="compositionally biased region" description="Basic residues" evidence="1">
    <location>
        <begin position="37"/>
        <end position="51"/>
    </location>
</feature>
<keyword evidence="3" id="KW-1185">Reference proteome</keyword>
<dbReference type="AlphaFoldDB" id="A0ABD0MIC4"/>
<name>A0ABD0MIC4_CIRMR</name>
<sequence>MEKVEEVEIEEKVEEAEAIEKVKQVEVKQAEAIEKNRSKRPRGRSHRNSRR</sequence>
<comment type="caution">
    <text evidence="2">The sequence shown here is derived from an EMBL/GenBank/DDBJ whole genome shotgun (WGS) entry which is preliminary data.</text>
</comment>
<evidence type="ECO:0000256" key="1">
    <source>
        <dbReference type="SAM" id="MobiDB-lite"/>
    </source>
</evidence>
<dbReference type="EMBL" id="JAMKFB020000703">
    <property type="protein sequence ID" value="KAL0148512.1"/>
    <property type="molecule type" value="Genomic_DNA"/>
</dbReference>
<evidence type="ECO:0000313" key="2">
    <source>
        <dbReference type="EMBL" id="KAL0148512.1"/>
    </source>
</evidence>
<feature type="region of interest" description="Disordered" evidence="1">
    <location>
        <begin position="29"/>
        <end position="51"/>
    </location>
</feature>
<accession>A0ABD0MIC4</accession>